<reference evidence="1" key="2">
    <citation type="submission" date="2025-09" db="UniProtKB">
        <authorList>
            <consortium name="EnsemblPlants"/>
        </authorList>
    </citation>
    <scope>IDENTIFICATION</scope>
</reference>
<proteinExistence type="predicted"/>
<dbReference type="Proteomes" id="UP001732700">
    <property type="component" value="Chromosome 3C"/>
</dbReference>
<sequence>MIHGVHNSQQSHRISPTISWLMIHGILNSHYSQEMFEALALALLFLALSYGINRATASGDGDFFHNCAPSKCSEGSPEIRFPFRQATSPPSCGAPGMELSCSKEADTILLHPILGLCKVTAIDYRYGSLNVIPLEESWTGCPLQKISTTNLATSVYKPYGHETATLVRCSRELIPKEKAGTTPGMGDSIVGPISCLSKKSQFIYLMDGSESMSLLPLDSTVVSNGISMPLDYDARSFVSFAQKAKRIITFGETTLTWSIANITDVCQDCERKGHPCGFSSQHSKAFCKHHGSRVKVIAATSSVATFVVLLLTVATVLYRSLKSKVDEEVRLKIEIFLKAYGTSKPTRYTFSEVKKVTRRFKDKLGQGGFGSVYKGQLANGVPVAVKMLENSKGNGEEFINEVATIGRIHHANVVRLLGFCSEGTRRALIYQFMPNGSLDNYIFAHESDICRELLAPNKMLEIASGIARGIQYLHQGCNQRILHFDIKPHNILLDYSFNPKISDFGLAKLCARDQSIVTLTAARGTMGYIAPELYSRNFGKISSKSDVYSFGMLVLEMVSGRRNSDPWIENQNEVYIPEWIYEKINMEQEMESRTELAQEEKDIVRKLAIVALWCIQWNPKNRPPMPQVLNMLTGGLSGLTMPPKPFVSSTGHHMPRI</sequence>
<protein>
    <submittedName>
        <fullName evidence="1">Uncharacterized protein</fullName>
    </submittedName>
</protein>
<organism evidence="1 2">
    <name type="scientific">Avena sativa</name>
    <name type="common">Oat</name>
    <dbReference type="NCBI Taxonomy" id="4498"/>
    <lineage>
        <taxon>Eukaryota</taxon>
        <taxon>Viridiplantae</taxon>
        <taxon>Streptophyta</taxon>
        <taxon>Embryophyta</taxon>
        <taxon>Tracheophyta</taxon>
        <taxon>Spermatophyta</taxon>
        <taxon>Magnoliopsida</taxon>
        <taxon>Liliopsida</taxon>
        <taxon>Poales</taxon>
        <taxon>Poaceae</taxon>
        <taxon>BOP clade</taxon>
        <taxon>Pooideae</taxon>
        <taxon>Poodae</taxon>
        <taxon>Poeae</taxon>
        <taxon>Poeae Chloroplast Group 1 (Aveneae type)</taxon>
        <taxon>Aveninae</taxon>
        <taxon>Avena</taxon>
    </lineage>
</organism>
<dbReference type="EnsemblPlants" id="AVESA.00010b.r2.3CG0457470.1">
    <property type="protein sequence ID" value="AVESA.00010b.r2.3CG0457470.1.CDS"/>
    <property type="gene ID" value="AVESA.00010b.r2.3CG0457470"/>
</dbReference>
<accession>A0ACD5VLF9</accession>
<keyword evidence="2" id="KW-1185">Reference proteome</keyword>
<name>A0ACD5VLF9_AVESA</name>
<evidence type="ECO:0000313" key="1">
    <source>
        <dbReference type="EnsemblPlants" id="AVESA.00010b.r2.3CG0457470.1.CDS"/>
    </source>
</evidence>
<reference evidence="1" key="1">
    <citation type="submission" date="2021-05" db="EMBL/GenBank/DDBJ databases">
        <authorList>
            <person name="Scholz U."/>
            <person name="Mascher M."/>
            <person name="Fiebig A."/>
        </authorList>
    </citation>
    <scope>NUCLEOTIDE SEQUENCE [LARGE SCALE GENOMIC DNA]</scope>
</reference>
<evidence type="ECO:0000313" key="2">
    <source>
        <dbReference type="Proteomes" id="UP001732700"/>
    </source>
</evidence>